<sequence length="87" mass="9457">MSFLAFALLGILTGVIARWILPGKQVGGWLAAILLGIFGAMVGGWIAGLLGWNVYDSFWNFGAWVFAILGSILVLTIFGLLFGRKRR</sequence>
<comment type="subcellular location">
    <subcellularLocation>
        <location evidence="1">Cell membrane</location>
        <topology evidence="1">Multi-pass membrane protein</topology>
    </subcellularLocation>
</comment>
<dbReference type="PANTHER" id="PTHR33884:SF3">
    <property type="entry name" value="UPF0410 PROTEIN YMGE"/>
    <property type="match status" value="1"/>
</dbReference>
<reference evidence="9" key="1">
    <citation type="journal article" date="2019" name="Int. J. Syst. Evol. Microbiol.">
        <title>The Global Catalogue of Microorganisms (GCM) 10K type strain sequencing project: providing services to taxonomists for standard genome sequencing and annotation.</title>
        <authorList>
            <consortium name="The Broad Institute Genomics Platform"/>
            <consortium name="The Broad Institute Genome Sequencing Center for Infectious Disease"/>
            <person name="Wu L."/>
            <person name="Ma J."/>
        </authorList>
    </citation>
    <scope>NUCLEOTIDE SEQUENCE [LARGE SCALE GENOMIC DNA]</scope>
    <source>
        <strain evidence="9">JCM 15577</strain>
    </source>
</reference>
<protein>
    <submittedName>
        <fullName evidence="8">GlsB/YeaQ/YmgE family stress response membrane protein</fullName>
    </submittedName>
</protein>
<evidence type="ECO:0000256" key="5">
    <source>
        <dbReference type="ARBA" id="ARBA00022989"/>
    </source>
</evidence>
<keyword evidence="6 7" id="KW-0472">Membrane</keyword>
<dbReference type="RefSeq" id="WP_344068479.1">
    <property type="nucleotide sequence ID" value="NZ_BAAAPL010000001.1"/>
</dbReference>
<evidence type="ECO:0000313" key="9">
    <source>
        <dbReference type="Proteomes" id="UP001501690"/>
    </source>
</evidence>
<evidence type="ECO:0000256" key="1">
    <source>
        <dbReference type="ARBA" id="ARBA00004651"/>
    </source>
</evidence>
<accession>A0ABP4TLY9</accession>
<evidence type="ECO:0000313" key="8">
    <source>
        <dbReference type="EMBL" id="GAA1690139.1"/>
    </source>
</evidence>
<evidence type="ECO:0000256" key="4">
    <source>
        <dbReference type="ARBA" id="ARBA00022692"/>
    </source>
</evidence>
<keyword evidence="4 7" id="KW-0812">Transmembrane</keyword>
<dbReference type="EMBL" id="BAAAPL010000001">
    <property type="protein sequence ID" value="GAA1690139.1"/>
    <property type="molecule type" value="Genomic_DNA"/>
</dbReference>
<dbReference type="PANTHER" id="PTHR33884">
    <property type="entry name" value="UPF0410 PROTEIN YMGE"/>
    <property type="match status" value="1"/>
</dbReference>
<feature type="transmembrane region" description="Helical" evidence="7">
    <location>
        <begin position="28"/>
        <end position="55"/>
    </location>
</feature>
<comment type="similarity">
    <text evidence="2">Belongs to the UPF0410 family.</text>
</comment>
<organism evidence="8 9">
    <name type="scientific">Microbacterium sediminicola</name>
    <dbReference type="NCBI Taxonomy" id="415210"/>
    <lineage>
        <taxon>Bacteria</taxon>
        <taxon>Bacillati</taxon>
        <taxon>Actinomycetota</taxon>
        <taxon>Actinomycetes</taxon>
        <taxon>Micrococcales</taxon>
        <taxon>Microbacteriaceae</taxon>
        <taxon>Microbacterium</taxon>
    </lineage>
</organism>
<dbReference type="InterPro" id="IPR007341">
    <property type="entry name" value="Transgly_assoc"/>
</dbReference>
<feature type="transmembrane region" description="Helical" evidence="7">
    <location>
        <begin position="61"/>
        <end position="82"/>
    </location>
</feature>
<feature type="transmembrane region" description="Helical" evidence="7">
    <location>
        <begin position="6"/>
        <end position="21"/>
    </location>
</feature>
<evidence type="ECO:0000256" key="2">
    <source>
        <dbReference type="ARBA" id="ARBA00011006"/>
    </source>
</evidence>
<keyword evidence="3" id="KW-1003">Cell membrane</keyword>
<dbReference type="Pfam" id="PF04226">
    <property type="entry name" value="Transgly_assoc"/>
    <property type="match status" value="1"/>
</dbReference>
<keyword evidence="9" id="KW-1185">Reference proteome</keyword>
<proteinExistence type="inferred from homology"/>
<gene>
    <name evidence="8" type="ORF">GCM10009808_03890</name>
</gene>
<dbReference type="Proteomes" id="UP001501690">
    <property type="component" value="Unassembled WGS sequence"/>
</dbReference>
<evidence type="ECO:0000256" key="6">
    <source>
        <dbReference type="ARBA" id="ARBA00023136"/>
    </source>
</evidence>
<evidence type="ECO:0000256" key="3">
    <source>
        <dbReference type="ARBA" id="ARBA00022475"/>
    </source>
</evidence>
<evidence type="ECO:0000256" key="7">
    <source>
        <dbReference type="SAM" id="Phobius"/>
    </source>
</evidence>
<name>A0ABP4TLY9_9MICO</name>
<keyword evidence="5 7" id="KW-1133">Transmembrane helix</keyword>
<comment type="caution">
    <text evidence="8">The sequence shown here is derived from an EMBL/GenBank/DDBJ whole genome shotgun (WGS) entry which is preliminary data.</text>
</comment>